<evidence type="ECO:0000259" key="2">
    <source>
        <dbReference type="Pfam" id="PF12146"/>
    </source>
</evidence>
<accession>A0A830I090</accession>
<comment type="caution">
    <text evidence="3">The sequence shown here is derived from an EMBL/GenBank/DDBJ whole genome shotgun (WGS) entry which is preliminary data.</text>
</comment>
<feature type="region of interest" description="Disordered" evidence="1">
    <location>
        <begin position="1"/>
        <end position="26"/>
    </location>
</feature>
<sequence length="440" mass="48214">MRGDDSFVVDEPMSHEEASASDSCNPPYSGGRGSVFKWEVRTTCDGIPLYAWLSLPTHPVYKRKPRATLILIHGLNDNSSRYDVVEKAAHERGFAVAAFDLRGQGQSGGARGDAIPADVALAEASIPPPPPVDVGAPPRPSTWARTRRQQEAKALDARRKRAPPDASFLPLLASDMREFLNDTAALLRSVLPKADDDDDDDGRLPPWLVFCHSFGCLAFIDAIRHAEYGIADAFPFVACVLNAPLVRPSIGFASKFLLKNVLQYTAPGFPLPMPDTAAYAIAKRHLTSDEDTRRAYASDEFRARVSTPRLWLAVDEAGKRLLEDVRVNGSLWLTRSSPAEQHRPLMRVKLAGRESLCRPGTDVTVAEAVAEVRNVGEHDDDECTSAVAVDQCVRYMGLQHEDMHIPSTTAAARCVTEDMNWLEACLAAARLSDEVEDGEE</sequence>
<dbReference type="Gene3D" id="3.40.50.1820">
    <property type="entry name" value="alpha/beta hydrolase"/>
    <property type="match status" value="1"/>
</dbReference>
<dbReference type="InterPro" id="IPR022742">
    <property type="entry name" value="Hydrolase_4"/>
</dbReference>
<protein>
    <recommendedName>
        <fullName evidence="2">Serine aminopeptidase S33 domain-containing protein</fullName>
    </recommendedName>
</protein>
<evidence type="ECO:0000256" key="1">
    <source>
        <dbReference type="SAM" id="MobiDB-lite"/>
    </source>
</evidence>
<proteinExistence type="predicted"/>
<evidence type="ECO:0000313" key="4">
    <source>
        <dbReference type="Proteomes" id="UP000660262"/>
    </source>
</evidence>
<reference evidence="3" key="1">
    <citation type="submission" date="2020-10" db="EMBL/GenBank/DDBJ databases">
        <title>Unveiling of a novel bifunctional photoreceptor, Dualchrome1, isolated from a cosmopolitan green alga.</title>
        <authorList>
            <person name="Suzuki S."/>
            <person name="Kawachi M."/>
        </authorList>
    </citation>
    <scope>NUCLEOTIDE SEQUENCE</scope>
    <source>
        <strain evidence="3">NIES 2893</strain>
    </source>
</reference>
<evidence type="ECO:0000313" key="3">
    <source>
        <dbReference type="EMBL" id="GHP10547.1"/>
    </source>
</evidence>
<gene>
    <name evidence="3" type="ORF">PPROV_000927800</name>
</gene>
<dbReference type="OrthoDB" id="2498029at2759"/>
<dbReference type="Pfam" id="PF12146">
    <property type="entry name" value="Hydrolase_4"/>
    <property type="match status" value="1"/>
</dbReference>
<dbReference type="InterPro" id="IPR051044">
    <property type="entry name" value="MAG_DAG_Lipase"/>
</dbReference>
<dbReference type="SUPFAM" id="SSF53474">
    <property type="entry name" value="alpha/beta-Hydrolases"/>
    <property type="match status" value="2"/>
</dbReference>
<dbReference type="PANTHER" id="PTHR11614">
    <property type="entry name" value="PHOSPHOLIPASE-RELATED"/>
    <property type="match status" value="1"/>
</dbReference>
<organism evidence="3 4">
    <name type="scientific">Pycnococcus provasolii</name>
    <dbReference type="NCBI Taxonomy" id="41880"/>
    <lineage>
        <taxon>Eukaryota</taxon>
        <taxon>Viridiplantae</taxon>
        <taxon>Chlorophyta</taxon>
        <taxon>Pseudoscourfieldiophyceae</taxon>
        <taxon>Pseudoscourfieldiales</taxon>
        <taxon>Pycnococcaceae</taxon>
        <taxon>Pycnococcus</taxon>
    </lineage>
</organism>
<dbReference type="Proteomes" id="UP000660262">
    <property type="component" value="Unassembled WGS sequence"/>
</dbReference>
<keyword evidence="4" id="KW-1185">Reference proteome</keyword>
<dbReference type="AlphaFoldDB" id="A0A830I090"/>
<dbReference type="InterPro" id="IPR029058">
    <property type="entry name" value="AB_hydrolase_fold"/>
</dbReference>
<feature type="domain" description="Serine aminopeptidase S33" evidence="2">
    <location>
        <begin position="64"/>
        <end position="114"/>
    </location>
</feature>
<dbReference type="EMBL" id="BNJQ01000030">
    <property type="protein sequence ID" value="GHP10547.1"/>
    <property type="molecule type" value="Genomic_DNA"/>
</dbReference>
<name>A0A830I090_9CHLO</name>